<evidence type="ECO:0000313" key="7">
    <source>
        <dbReference type="Proteomes" id="UP001457282"/>
    </source>
</evidence>
<dbReference type="InterPro" id="IPR028389">
    <property type="entry name" value="POT1"/>
</dbReference>
<keyword evidence="7" id="KW-1185">Reference proteome</keyword>
<dbReference type="Proteomes" id="UP001457282">
    <property type="component" value="Unassembled WGS sequence"/>
</dbReference>
<comment type="caution">
    <text evidence="6">The sequence shown here is derived from an EMBL/GenBank/DDBJ whole genome shotgun (WGS) entry which is preliminary data.</text>
</comment>
<evidence type="ECO:0000256" key="1">
    <source>
        <dbReference type="ARBA" id="ARBA00004574"/>
    </source>
</evidence>
<sequence length="462" mass="53606">MSMRDLYNFTKIRNARNVSRSKVNIIGVVLEHGFPRQSKGTDWYYFVRIIDETYQDPGLPVQVFFETRDRSPRVLSPGDIIQFQSVTMKLFADEVTAVFNKKFSSFALYDGRDGSVPYQTSEKFREKDLDKRFVTDLRRWFRDFQIDEGSNDFSFVRQLTEGEQFNLFCKVLYVHEVAGNQCLAFVWDGSDAPPARIHKKLLEEMHQPLALHLESFSLARDIVCSFPTVGTILRVVFQDVGTEFLPLLRAGNWVKFANLMCEVHDGLWRVVLTQYSRIRYTPNGDHVIPEPQRLYDERLSRSPRNLRRMPQWSLPWPSRITEVDLDDDCEFHTLMDVITSLEVTGCYKCVVRVVSVLPCRAMDYHYPVGVHRIRLTLEDPTSRIHAYLYAEDGLKFFDEPSSDEVLSRKRNALLGASANLNGVETEDTPRNPPWVQVCLRAECQIEGDIESRQYLVFGTRLI</sequence>
<protein>
    <recommendedName>
        <fullName evidence="5">Telomeric single stranded DNA binding POT1/Cdc13 domain-containing protein</fullName>
    </recommendedName>
</protein>
<dbReference type="GO" id="GO:0000783">
    <property type="term" value="C:nuclear telomere cap complex"/>
    <property type="evidence" value="ECO:0007669"/>
    <property type="project" value="TreeGrafter"/>
</dbReference>
<accession>A0AAW1WP08</accession>
<evidence type="ECO:0000259" key="5">
    <source>
        <dbReference type="SMART" id="SM00976"/>
    </source>
</evidence>
<dbReference type="Gene3D" id="2.40.50.140">
    <property type="entry name" value="Nucleic acid-binding proteins"/>
    <property type="match status" value="2"/>
</dbReference>
<evidence type="ECO:0000256" key="2">
    <source>
        <dbReference type="ARBA" id="ARBA00022454"/>
    </source>
</evidence>
<dbReference type="InterPro" id="IPR011564">
    <property type="entry name" value="Telomer_end-bd_POT1/Cdc13"/>
</dbReference>
<dbReference type="SUPFAM" id="SSF50249">
    <property type="entry name" value="Nucleic acid-binding proteins"/>
    <property type="match status" value="2"/>
</dbReference>
<keyword evidence="2" id="KW-0158">Chromosome</keyword>
<dbReference type="CDD" id="cd04497">
    <property type="entry name" value="hPOT1_OB1_like"/>
    <property type="match status" value="1"/>
</dbReference>
<dbReference type="GO" id="GO:0010521">
    <property type="term" value="F:telomerase inhibitor activity"/>
    <property type="evidence" value="ECO:0007669"/>
    <property type="project" value="TreeGrafter"/>
</dbReference>
<dbReference type="PANTHER" id="PTHR14513:SF0">
    <property type="entry name" value="PROTECTION OF TELOMERES PROTEIN 1"/>
    <property type="match status" value="1"/>
</dbReference>
<dbReference type="GO" id="GO:0016233">
    <property type="term" value="P:telomere capping"/>
    <property type="evidence" value="ECO:0007669"/>
    <property type="project" value="TreeGrafter"/>
</dbReference>
<dbReference type="Pfam" id="PF25507">
    <property type="entry name" value="OB_POT1A"/>
    <property type="match status" value="1"/>
</dbReference>
<name>A0AAW1WP08_RUBAR</name>
<dbReference type="InterPro" id="IPR012340">
    <property type="entry name" value="NA-bd_OB-fold"/>
</dbReference>
<dbReference type="PANTHER" id="PTHR14513">
    <property type="entry name" value="PROTECTION OF TELOMERES 1"/>
    <property type="match status" value="1"/>
</dbReference>
<dbReference type="InterPro" id="IPR057620">
    <property type="entry name" value="POT1A/B-like_OB"/>
</dbReference>
<dbReference type="GO" id="GO:0032210">
    <property type="term" value="P:regulation of telomere maintenance via telomerase"/>
    <property type="evidence" value="ECO:0007669"/>
    <property type="project" value="TreeGrafter"/>
</dbReference>
<organism evidence="6 7">
    <name type="scientific">Rubus argutus</name>
    <name type="common">Southern blackberry</name>
    <dbReference type="NCBI Taxonomy" id="59490"/>
    <lineage>
        <taxon>Eukaryota</taxon>
        <taxon>Viridiplantae</taxon>
        <taxon>Streptophyta</taxon>
        <taxon>Embryophyta</taxon>
        <taxon>Tracheophyta</taxon>
        <taxon>Spermatophyta</taxon>
        <taxon>Magnoliopsida</taxon>
        <taxon>eudicotyledons</taxon>
        <taxon>Gunneridae</taxon>
        <taxon>Pentapetalae</taxon>
        <taxon>rosids</taxon>
        <taxon>fabids</taxon>
        <taxon>Rosales</taxon>
        <taxon>Rosaceae</taxon>
        <taxon>Rosoideae</taxon>
        <taxon>Rosoideae incertae sedis</taxon>
        <taxon>Rubus</taxon>
    </lineage>
</organism>
<dbReference type="GO" id="GO:0098505">
    <property type="term" value="F:G-rich strand telomeric DNA binding"/>
    <property type="evidence" value="ECO:0007669"/>
    <property type="project" value="TreeGrafter"/>
</dbReference>
<dbReference type="AlphaFoldDB" id="A0AAW1WP08"/>
<keyword evidence="4" id="KW-0238">DNA-binding</keyword>
<dbReference type="SMART" id="SM00976">
    <property type="entry name" value="Telo_bind"/>
    <property type="match status" value="1"/>
</dbReference>
<reference evidence="6 7" key="1">
    <citation type="journal article" date="2023" name="G3 (Bethesda)">
        <title>A chromosome-length genome assembly and annotation of blackberry (Rubus argutus, cv. 'Hillquist').</title>
        <authorList>
            <person name="Bruna T."/>
            <person name="Aryal R."/>
            <person name="Dudchenko O."/>
            <person name="Sargent D.J."/>
            <person name="Mead D."/>
            <person name="Buti M."/>
            <person name="Cavallini A."/>
            <person name="Hytonen T."/>
            <person name="Andres J."/>
            <person name="Pham M."/>
            <person name="Weisz D."/>
            <person name="Mascagni F."/>
            <person name="Usai G."/>
            <person name="Natali L."/>
            <person name="Bassil N."/>
            <person name="Fernandez G.E."/>
            <person name="Lomsadze A."/>
            <person name="Armour M."/>
            <person name="Olukolu B."/>
            <person name="Poorten T."/>
            <person name="Britton C."/>
            <person name="Davik J."/>
            <person name="Ashrafi H."/>
            <person name="Aiden E.L."/>
            <person name="Borodovsky M."/>
            <person name="Worthington M."/>
        </authorList>
    </citation>
    <scope>NUCLEOTIDE SEQUENCE [LARGE SCALE GENOMIC DNA]</scope>
    <source>
        <strain evidence="6">PI 553951</strain>
    </source>
</reference>
<keyword evidence="3" id="KW-0779">Telomere</keyword>
<feature type="domain" description="Telomeric single stranded DNA binding POT1/Cdc13" evidence="5">
    <location>
        <begin position="9"/>
        <end position="142"/>
    </location>
</feature>
<dbReference type="Pfam" id="PF02765">
    <property type="entry name" value="POT1"/>
    <property type="match status" value="1"/>
</dbReference>
<evidence type="ECO:0000256" key="4">
    <source>
        <dbReference type="ARBA" id="ARBA00023125"/>
    </source>
</evidence>
<comment type="subcellular location">
    <subcellularLocation>
        <location evidence="1">Chromosome</location>
        <location evidence="1">Telomere</location>
    </subcellularLocation>
</comment>
<proteinExistence type="predicted"/>
<gene>
    <name evidence="6" type="ORF">M0R45_023010</name>
</gene>
<evidence type="ECO:0000313" key="6">
    <source>
        <dbReference type="EMBL" id="KAK9925744.1"/>
    </source>
</evidence>
<evidence type="ECO:0000256" key="3">
    <source>
        <dbReference type="ARBA" id="ARBA00022895"/>
    </source>
</evidence>
<dbReference type="EMBL" id="JBEDUW010000005">
    <property type="protein sequence ID" value="KAK9925744.1"/>
    <property type="molecule type" value="Genomic_DNA"/>
</dbReference>